<keyword evidence="3" id="KW-1185">Reference proteome</keyword>
<protein>
    <submittedName>
        <fullName evidence="2">Uncharacterized protein</fullName>
    </submittedName>
</protein>
<sequence>MKEIGEITHLEVEVDGVYESTIGIDVEAIDPRVRQLGPRRWWLRRREPRVRHPPTGGTDVFLPNAAGRSGGRREAHEAQGGHNGLQLVVGHDGFEGSCVPQRQLSHTLLHVFFHCFDFSKKTKKNK</sequence>
<dbReference type="OrthoDB" id="10338927at2759"/>
<dbReference type="Proteomes" id="UP000237000">
    <property type="component" value="Unassembled WGS sequence"/>
</dbReference>
<evidence type="ECO:0000313" key="2">
    <source>
        <dbReference type="EMBL" id="PON48325.1"/>
    </source>
</evidence>
<comment type="caution">
    <text evidence="2">The sequence shown here is derived from an EMBL/GenBank/DDBJ whole genome shotgun (WGS) entry which is preliminary data.</text>
</comment>
<evidence type="ECO:0000256" key="1">
    <source>
        <dbReference type="SAM" id="MobiDB-lite"/>
    </source>
</evidence>
<accession>A0A2P5BHR5</accession>
<name>A0A2P5BHR5_TREOI</name>
<gene>
    <name evidence="2" type="ORF">TorRG33x02_320660</name>
</gene>
<dbReference type="InParanoid" id="A0A2P5BHR5"/>
<dbReference type="EMBL" id="JXTC01000519">
    <property type="protein sequence ID" value="PON48325.1"/>
    <property type="molecule type" value="Genomic_DNA"/>
</dbReference>
<evidence type="ECO:0000313" key="3">
    <source>
        <dbReference type="Proteomes" id="UP000237000"/>
    </source>
</evidence>
<dbReference type="AlphaFoldDB" id="A0A2P5BHR5"/>
<reference evidence="3" key="1">
    <citation type="submission" date="2016-06" db="EMBL/GenBank/DDBJ databases">
        <title>Parallel loss of symbiosis genes in relatives of nitrogen-fixing non-legume Parasponia.</title>
        <authorList>
            <person name="Van Velzen R."/>
            <person name="Holmer R."/>
            <person name="Bu F."/>
            <person name="Rutten L."/>
            <person name="Van Zeijl A."/>
            <person name="Liu W."/>
            <person name="Santuari L."/>
            <person name="Cao Q."/>
            <person name="Sharma T."/>
            <person name="Shen D."/>
            <person name="Roswanjaya Y."/>
            <person name="Wardhani T."/>
            <person name="Kalhor M.S."/>
            <person name="Jansen J."/>
            <person name="Van den Hoogen J."/>
            <person name="Gungor B."/>
            <person name="Hartog M."/>
            <person name="Hontelez J."/>
            <person name="Verver J."/>
            <person name="Yang W.-C."/>
            <person name="Schijlen E."/>
            <person name="Repin R."/>
            <person name="Schilthuizen M."/>
            <person name="Schranz E."/>
            <person name="Heidstra R."/>
            <person name="Miyata K."/>
            <person name="Fedorova E."/>
            <person name="Kohlen W."/>
            <person name="Bisseling T."/>
            <person name="Smit S."/>
            <person name="Geurts R."/>
        </authorList>
    </citation>
    <scope>NUCLEOTIDE SEQUENCE [LARGE SCALE GENOMIC DNA]</scope>
    <source>
        <strain evidence="3">cv. RG33-2</strain>
    </source>
</reference>
<proteinExistence type="predicted"/>
<feature type="region of interest" description="Disordered" evidence="1">
    <location>
        <begin position="52"/>
        <end position="80"/>
    </location>
</feature>
<organism evidence="2 3">
    <name type="scientific">Trema orientale</name>
    <name type="common">Charcoal tree</name>
    <name type="synonym">Celtis orientalis</name>
    <dbReference type="NCBI Taxonomy" id="63057"/>
    <lineage>
        <taxon>Eukaryota</taxon>
        <taxon>Viridiplantae</taxon>
        <taxon>Streptophyta</taxon>
        <taxon>Embryophyta</taxon>
        <taxon>Tracheophyta</taxon>
        <taxon>Spermatophyta</taxon>
        <taxon>Magnoliopsida</taxon>
        <taxon>eudicotyledons</taxon>
        <taxon>Gunneridae</taxon>
        <taxon>Pentapetalae</taxon>
        <taxon>rosids</taxon>
        <taxon>fabids</taxon>
        <taxon>Rosales</taxon>
        <taxon>Cannabaceae</taxon>
        <taxon>Trema</taxon>
    </lineage>
</organism>